<reference evidence="2 4" key="1">
    <citation type="submission" date="2024-04" db="EMBL/GenBank/DDBJ databases">
        <title>Tritrichomonas musculus Genome.</title>
        <authorList>
            <person name="Alves-Ferreira E."/>
            <person name="Grigg M."/>
            <person name="Lorenzi H."/>
            <person name="Galac M."/>
        </authorList>
    </citation>
    <scope>NUCLEOTIDE SEQUENCE [LARGE SCALE GENOMIC DNA]</scope>
    <source>
        <strain evidence="2 4">EAF2021</strain>
    </source>
</reference>
<gene>
    <name evidence="2" type="ORF">M9Y10_033251</name>
    <name evidence="3" type="ORF">M9Y10_039353</name>
</gene>
<evidence type="ECO:0000313" key="4">
    <source>
        <dbReference type="Proteomes" id="UP001470230"/>
    </source>
</evidence>
<evidence type="ECO:0000313" key="2">
    <source>
        <dbReference type="EMBL" id="KAK8834155.1"/>
    </source>
</evidence>
<keyword evidence="1" id="KW-0812">Transmembrane</keyword>
<sequence length="485" mass="55225">MPTYLIDSLINLYKTSVMIMVILAFAIANLFLDNDPPLLPSPLSYTPDCLQINAISMDANNSRINVAVQVGELNEFPSSAAIRLIRIIVLSGNSVTYYSYPNFRDIKVTGNKITFNIFQQIGGSINASLMCQSRNLGIFQHQINDINYFTAGYSRIVMLPHLVGELHDFCFSNNTIHYFSQPLTFIEPMHATFDGLIPFYSRMMNADEFQNNNPDHITVYKSTIFISAAPVQAWRQLSDILLPMWGSLYTEYKKVKFSAYLTQNQDWIIPNIKRLINDSIMLNNTAGCFFDGHFIRSPGSIPLHINSSTVTMENIVLFSHHFAWIMDINRNIIADFRHLFTNKPMTAGRILLDHTALKWKKWLVKAFPENDYVELPNIETNEKTIAEIADLVSSSQIFIGTHVSSLIFGIFMSKGSTMLEIQPIGCECTYFGKSFADMSGAKYVPLSIEDECFNDNILKYFEQDILDYNVNKNQLLKTFKKILLS</sequence>
<name>A0ABR2GLP3_9EUKA</name>
<keyword evidence="4" id="KW-1185">Reference proteome</keyword>
<organism evidence="2 4">
    <name type="scientific">Tritrichomonas musculus</name>
    <dbReference type="NCBI Taxonomy" id="1915356"/>
    <lineage>
        <taxon>Eukaryota</taxon>
        <taxon>Metamonada</taxon>
        <taxon>Parabasalia</taxon>
        <taxon>Tritrichomonadida</taxon>
        <taxon>Tritrichomonadidae</taxon>
        <taxon>Tritrichomonas</taxon>
    </lineage>
</organism>
<feature type="transmembrane region" description="Helical" evidence="1">
    <location>
        <begin position="12"/>
        <end position="32"/>
    </location>
</feature>
<keyword evidence="1" id="KW-1133">Transmembrane helix</keyword>
<proteinExistence type="predicted"/>
<protein>
    <submittedName>
        <fullName evidence="2">Uncharacterized protein</fullName>
    </submittedName>
</protein>
<dbReference type="Proteomes" id="UP001470230">
    <property type="component" value="Unassembled WGS sequence"/>
</dbReference>
<evidence type="ECO:0000313" key="3">
    <source>
        <dbReference type="EMBL" id="KAK8888287.1"/>
    </source>
</evidence>
<accession>A0ABR2GLP3</accession>
<evidence type="ECO:0000256" key="1">
    <source>
        <dbReference type="SAM" id="Phobius"/>
    </source>
</evidence>
<dbReference type="EMBL" id="JAPFFF010000006">
    <property type="protein sequence ID" value="KAK8888287.1"/>
    <property type="molecule type" value="Genomic_DNA"/>
</dbReference>
<comment type="caution">
    <text evidence="2">The sequence shown here is derived from an EMBL/GenBank/DDBJ whole genome shotgun (WGS) entry which is preliminary data.</text>
</comment>
<keyword evidence="1" id="KW-0472">Membrane</keyword>
<dbReference type="EMBL" id="JAPFFF010000484">
    <property type="protein sequence ID" value="KAK8834155.1"/>
    <property type="molecule type" value="Genomic_DNA"/>
</dbReference>